<feature type="transmembrane region" description="Helical" evidence="6">
    <location>
        <begin position="198"/>
        <end position="216"/>
    </location>
</feature>
<dbReference type="Pfam" id="PF01569">
    <property type="entry name" value="PAP2"/>
    <property type="match status" value="1"/>
</dbReference>
<dbReference type="SUPFAM" id="SSF48317">
    <property type="entry name" value="Acid phosphatase/Vanadium-dependent haloperoxidase"/>
    <property type="match status" value="1"/>
</dbReference>
<feature type="domain" description="Phosphatidic acid phosphatase type 2/haloperoxidase" evidence="7">
    <location>
        <begin position="96"/>
        <end position="244"/>
    </location>
</feature>
<dbReference type="PANTHER" id="PTHR10165">
    <property type="entry name" value="LIPID PHOSPHATE PHOSPHATASE"/>
    <property type="match status" value="1"/>
</dbReference>
<keyword evidence="9" id="KW-1185">Reference proteome</keyword>
<accession>A0A9W4TSH3</accession>
<evidence type="ECO:0000256" key="3">
    <source>
        <dbReference type="ARBA" id="ARBA00022692"/>
    </source>
</evidence>
<dbReference type="Gene3D" id="1.20.144.10">
    <property type="entry name" value="Phosphatidic acid phosphatase type 2/haloperoxidase"/>
    <property type="match status" value="1"/>
</dbReference>
<comment type="caution">
    <text evidence="8">The sequence shown here is derived from an EMBL/GenBank/DDBJ whole genome shotgun (WGS) entry which is preliminary data.</text>
</comment>
<dbReference type="GO" id="GO:0006644">
    <property type="term" value="P:phospholipid metabolic process"/>
    <property type="evidence" value="ECO:0007669"/>
    <property type="project" value="InterPro"/>
</dbReference>
<dbReference type="PANTHER" id="PTHR10165:SF35">
    <property type="entry name" value="RE23632P"/>
    <property type="match status" value="1"/>
</dbReference>
<evidence type="ECO:0000313" key="9">
    <source>
        <dbReference type="Proteomes" id="UP001152885"/>
    </source>
</evidence>
<proteinExistence type="inferred from homology"/>
<dbReference type="GO" id="GO:0008195">
    <property type="term" value="F:phosphatidate phosphatase activity"/>
    <property type="evidence" value="ECO:0007669"/>
    <property type="project" value="TreeGrafter"/>
</dbReference>
<evidence type="ECO:0000256" key="5">
    <source>
        <dbReference type="ARBA" id="ARBA00023136"/>
    </source>
</evidence>
<comment type="subcellular location">
    <subcellularLocation>
        <location evidence="1">Membrane</location>
        <topology evidence="1">Multi-pass membrane protein</topology>
    </subcellularLocation>
</comment>
<evidence type="ECO:0000256" key="6">
    <source>
        <dbReference type="SAM" id="Phobius"/>
    </source>
</evidence>
<feature type="transmembrane region" description="Helical" evidence="6">
    <location>
        <begin position="166"/>
        <end position="186"/>
    </location>
</feature>
<keyword evidence="5 6" id="KW-0472">Membrane</keyword>
<evidence type="ECO:0000256" key="2">
    <source>
        <dbReference type="ARBA" id="ARBA00008816"/>
    </source>
</evidence>
<keyword evidence="4 6" id="KW-1133">Transmembrane helix</keyword>
<dbReference type="InterPro" id="IPR000326">
    <property type="entry name" value="PAP2/HPO"/>
</dbReference>
<evidence type="ECO:0000313" key="8">
    <source>
        <dbReference type="EMBL" id="CAI5756864.1"/>
    </source>
</evidence>
<evidence type="ECO:0000259" key="7">
    <source>
        <dbReference type="SMART" id="SM00014"/>
    </source>
</evidence>
<evidence type="ECO:0000256" key="1">
    <source>
        <dbReference type="ARBA" id="ARBA00004141"/>
    </source>
</evidence>
<evidence type="ECO:0000256" key="4">
    <source>
        <dbReference type="ARBA" id="ARBA00022989"/>
    </source>
</evidence>
<dbReference type="InterPro" id="IPR036938">
    <property type="entry name" value="PAP2/HPO_sf"/>
</dbReference>
<feature type="transmembrane region" description="Helical" evidence="6">
    <location>
        <begin position="64"/>
        <end position="85"/>
    </location>
</feature>
<dbReference type="AlphaFoldDB" id="A0A9W4TSH3"/>
<dbReference type="GO" id="GO:0016020">
    <property type="term" value="C:membrane"/>
    <property type="evidence" value="ECO:0007669"/>
    <property type="project" value="UniProtKB-SubCell"/>
</dbReference>
<dbReference type="CDD" id="cd03390">
    <property type="entry name" value="PAP2_containing_1_like"/>
    <property type="match status" value="1"/>
</dbReference>
<dbReference type="GO" id="GO:0046839">
    <property type="term" value="P:phospholipid dephosphorylation"/>
    <property type="evidence" value="ECO:0007669"/>
    <property type="project" value="TreeGrafter"/>
</dbReference>
<organism evidence="8 9">
    <name type="scientific">Candida verbasci</name>
    <dbReference type="NCBI Taxonomy" id="1227364"/>
    <lineage>
        <taxon>Eukaryota</taxon>
        <taxon>Fungi</taxon>
        <taxon>Dikarya</taxon>
        <taxon>Ascomycota</taxon>
        <taxon>Saccharomycotina</taxon>
        <taxon>Pichiomycetes</taxon>
        <taxon>Debaryomycetaceae</taxon>
        <taxon>Candida/Lodderomyces clade</taxon>
        <taxon>Candida</taxon>
    </lineage>
</organism>
<dbReference type="InterPro" id="IPR043216">
    <property type="entry name" value="PAP-like"/>
</dbReference>
<feature type="transmembrane region" description="Helical" evidence="6">
    <location>
        <begin position="14"/>
        <end position="32"/>
    </location>
</feature>
<feature type="transmembrane region" description="Helical" evidence="6">
    <location>
        <begin position="222"/>
        <end position="245"/>
    </location>
</feature>
<sequence length="263" mass="30324">MSRNYFTNSRFQKYLPDWIVVGVLILIFFGYTESLHPFYRQFSINDPKISYPFARVEQVTDNQLYLYSTIIPTIIITIVVSLNNLNHNDKLHLLQISLLGLWFSVCSVSVLTDLLRVAIGNPRPDFLQRCGPKEGTPINQLVDVSICTAPLGQIYLMDGMKSTPSGHSSMSFAGLLYLTIWLIGQFKIIQTYNRHNKIIYIIFVNLPILLACYIAFSRTQDYRHHFFDILFGSCLGILFATISYFKYFNSLLKENSNEPIEYN</sequence>
<protein>
    <recommendedName>
        <fullName evidence="7">Phosphatidic acid phosphatase type 2/haloperoxidase domain-containing protein</fullName>
    </recommendedName>
</protein>
<reference evidence="8" key="1">
    <citation type="submission" date="2022-12" db="EMBL/GenBank/DDBJ databases">
        <authorList>
            <person name="Brejova B."/>
        </authorList>
    </citation>
    <scope>NUCLEOTIDE SEQUENCE</scope>
</reference>
<comment type="similarity">
    <text evidence="2">Belongs to the PA-phosphatase related phosphoesterase family.</text>
</comment>
<dbReference type="Proteomes" id="UP001152885">
    <property type="component" value="Unassembled WGS sequence"/>
</dbReference>
<feature type="transmembrane region" description="Helical" evidence="6">
    <location>
        <begin position="97"/>
        <end position="119"/>
    </location>
</feature>
<dbReference type="EMBL" id="CANTUO010000001">
    <property type="protein sequence ID" value="CAI5756864.1"/>
    <property type="molecule type" value="Genomic_DNA"/>
</dbReference>
<dbReference type="SMART" id="SM00014">
    <property type="entry name" value="acidPPc"/>
    <property type="match status" value="1"/>
</dbReference>
<gene>
    <name evidence="8" type="ORF">CANVERA_P1382</name>
</gene>
<keyword evidence="3 6" id="KW-0812">Transmembrane</keyword>
<name>A0A9W4TSH3_9ASCO</name>
<dbReference type="OrthoDB" id="10030083at2759"/>